<keyword evidence="1" id="KW-0732">Signal</keyword>
<accession>A0A7J6W8D9</accession>
<protein>
    <submittedName>
        <fullName evidence="2">Uncharacterized protein</fullName>
    </submittedName>
</protein>
<feature type="chain" id="PRO_5029798436" evidence="1">
    <location>
        <begin position="26"/>
        <end position="75"/>
    </location>
</feature>
<organism evidence="2 3">
    <name type="scientific">Thalictrum thalictroides</name>
    <name type="common">Rue-anemone</name>
    <name type="synonym">Anemone thalictroides</name>
    <dbReference type="NCBI Taxonomy" id="46969"/>
    <lineage>
        <taxon>Eukaryota</taxon>
        <taxon>Viridiplantae</taxon>
        <taxon>Streptophyta</taxon>
        <taxon>Embryophyta</taxon>
        <taxon>Tracheophyta</taxon>
        <taxon>Spermatophyta</taxon>
        <taxon>Magnoliopsida</taxon>
        <taxon>Ranunculales</taxon>
        <taxon>Ranunculaceae</taxon>
        <taxon>Thalictroideae</taxon>
        <taxon>Thalictrum</taxon>
    </lineage>
</organism>
<evidence type="ECO:0000313" key="2">
    <source>
        <dbReference type="EMBL" id="KAF5193634.1"/>
    </source>
</evidence>
<sequence>MANNGSVVFILCVVFSAIILHPIEGRAQPSSPEGLAIQPGGGVVQKDFLQIKCLNAECDKLKFWSWAFAKCLAHC</sequence>
<proteinExistence type="predicted"/>
<feature type="signal peptide" evidence="1">
    <location>
        <begin position="1"/>
        <end position="25"/>
    </location>
</feature>
<gene>
    <name evidence="2" type="ORF">FRX31_016780</name>
</gene>
<dbReference type="Proteomes" id="UP000554482">
    <property type="component" value="Unassembled WGS sequence"/>
</dbReference>
<dbReference type="AlphaFoldDB" id="A0A7J6W8D9"/>
<comment type="caution">
    <text evidence="2">The sequence shown here is derived from an EMBL/GenBank/DDBJ whole genome shotgun (WGS) entry which is preliminary data.</text>
</comment>
<keyword evidence="3" id="KW-1185">Reference proteome</keyword>
<evidence type="ECO:0000256" key="1">
    <source>
        <dbReference type="SAM" id="SignalP"/>
    </source>
</evidence>
<dbReference type="EMBL" id="JABWDY010019811">
    <property type="protein sequence ID" value="KAF5193634.1"/>
    <property type="molecule type" value="Genomic_DNA"/>
</dbReference>
<reference evidence="2 3" key="1">
    <citation type="submission" date="2020-06" db="EMBL/GenBank/DDBJ databases">
        <title>Transcriptomic and genomic resources for Thalictrum thalictroides and T. hernandezii: Facilitating candidate gene discovery in an emerging model plant lineage.</title>
        <authorList>
            <person name="Arias T."/>
            <person name="Riano-Pachon D.M."/>
            <person name="Di Stilio V.S."/>
        </authorList>
    </citation>
    <scope>NUCLEOTIDE SEQUENCE [LARGE SCALE GENOMIC DNA]</scope>
    <source>
        <strain evidence="3">cv. WT478/WT964</strain>
        <tissue evidence="2">Leaves</tissue>
    </source>
</reference>
<evidence type="ECO:0000313" key="3">
    <source>
        <dbReference type="Proteomes" id="UP000554482"/>
    </source>
</evidence>
<name>A0A7J6W8D9_THATH</name>